<feature type="compositionally biased region" description="Low complexity" evidence="2">
    <location>
        <begin position="280"/>
        <end position="289"/>
    </location>
</feature>
<evidence type="ECO:0000256" key="2">
    <source>
        <dbReference type="SAM" id="MobiDB-lite"/>
    </source>
</evidence>
<keyword evidence="5" id="KW-1185">Reference proteome</keyword>
<feature type="compositionally biased region" description="Basic residues" evidence="2">
    <location>
        <begin position="341"/>
        <end position="353"/>
    </location>
</feature>
<dbReference type="Proteomes" id="UP000642748">
    <property type="component" value="Unassembled WGS sequence"/>
</dbReference>
<dbReference type="AlphaFoldDB" id="A0A8J3QWP9"/>
<dbReference type="InterPro" id="IPR013762">
    <property type="entry name" value="Integrase-like_cat_sf"/>
</dbReference>
<dbReference type="GO" id="GO:0003677">
    <property type="term" value="F:DNA binding"/>
    <property type="evidence" value="ECO:0007669"/>
    <property type="project" value="InterPro"/>
</dbReference>
<gene>
    <name evidence="4" type="ORF">Raf01_42880</name>
</gene>
<dbReference type="Gene3D" id="1.10.443.10">
    <property type="entry name" value="Intergrase catalytic core"/>
    <property type="match status" value="1"/>
</dbReference>
<dbReference type="EMBL" id="BONZ01000039">
    <property type="protein sequence ID" value="GIH16116.1"/>
    <property type="molecule type" value="Genomic_DNA"/>
</dbReference>
<evidence type="ECO:0000313" key="4">
    <source>
        <dbReference type="EMBL" id="GIH16116.1"/>
    </source>
</evidence>
<accession>A0A8J3QWP9</accession>
<dbReference type="GO" id="GO:0006310">
    <property type="term" value="P:DNA recombination"/>
    <property type="evidence" value="ECO:0007669"/>
    <property type="project" value="UniProtKB-KW"/>
</dbReference>
<organism evidence="4 5">
    <name type="scientific">Rugosimonospora africana</name>
    <dbReference type="NCBI Taxonomy" id="556532"/>
    <lineage>
        <taxon>Bacteria</taxon>
        <taxon>Bacillati</taxon>
        <taxon>Actinomycetota</taxon>
        <taxon>Actinomycetes</taxon>
        <taxon>Micromonosporales</taxon>
        <taxon>Micromonosporaceae</taxon>
        <taxon>Rugosimonospora</taxon>
    </lineage>
</organism>
<keyword evidence="1" id="KW-0233">DNA recombination</keyword>
<reference evidence="4" key="1">
    <citation type="submission" date="2021-01" db="EMBL/GenBank/DDBJ databases">
        <title>Whole genome shotgun sequence of Rugosimonospora africana NBRC 104875.</title>
        <authorList>
            <person name="Komaki H."/>
            <person name="Tamura T."/>
        </authorList>
    </citation>
    <scope>NUCLEOTIDE SEQUENCE</scope>
    <source>
        <strain evidence="4">NBRC 104875</strain>
    </source>
</reference>
<name>A0A8J3QWP9_9ACTN</name>
<dbReference type="InterPro" id="IPR011010">
    <property type="entry name" value="DNA_brk_join_enz"/>
</dbReference>
<feature type="region of interest" description="Disordered" evidence="2">
    <location>
        <begin position="280"/>
        <end position="300"/>
    </location>
</feature>
<dbReference type="GO" id="GO:0015074">
    <property type="term" value="P:DNA integration"/>
    <property type="evidence" value="ECO:0007669"/>
    <property type="project" value="InterPro"/>
</dbReference>
<dbReference type="PROSITE" id="PS51898">
    <property type="entry name" value="TYR_RECOMBINASE"/>
    <property type="match status" value="1"/>
</dbReference>
<dbReference type="InterPro" id="IPR002104">
    <property type="entry name" value="Integrase_catalytic"/>
</dbReference>
<evidence type="ECO:0000259" key="3">
    <source>
        <dbReference type="PROSITE" id="PS51898"/>
    </source>
</evidence>
<comment type="caution">
    <text evidence="4">The sequence shown here is derived from an EMBL/GenBank/DDBJ whole genome shotgun (WGS) entry which is preliminary data.</text>
</comment>
<evidence type="ECO:0000256" key="1">
    <source>
        <dbReference type="ARBA" id="ARBA00023172"/>
    </source>
</evidence>
<evidence type="ECO:0000313" key="5">
    <source>
        <dbReference type="Proteomes" id="UP000642748"/>
    </source>
</evidence>
<sequence>MRARLALIRRLAEFTNQYPWQWACAELEAFFDMLRSAPRPAALSTLRGYQTTMRLFQDFVTDTRYGWPQACRERFGQAPAAVLHEWNSMVHAVEYEGRPGRRPLTYDEVQVLFDTADQRVDDIRSRGRKGALVAVRDAAVLKAVYAYGLRRREACGLDLADLRHNPSMPAFGRFGALFVRLAKASRGSAPKRRTVLTVPEMDWIVAVLDEYLTEVRPRLAPAAHPALWVSERTARLSVYRLGRVFEIVRDLAGLPEELDLHGLRHSYVTHLVEFDIPRSSFRTRSGTPSPRRRRSTPACRTSSVTNCCATNCASINPAWRRAGETENGLPVEPASGDGRTRNVRHHGPGRAVG</sequence>
<protein>
    <recommendedName>
        <fullName evidence="3">Tyr recombinase domain-containing protein</fullName>
    </recommendedName>
</protein>
<feature type="domain" description="Tyr recombinase" evidence="3">
    <location>
        <begin position="99"/>
        <end position="314"/>
    </location>
</feature>
<dbReference type="Pfam" id="PF00589">
    <property type="entry name" value="Phage_integrase"/>
    <property type="match status" value="1"/>
</dbReference>
<dbReference type="SUPFAM" id="SSF56349">
    <property type="entry name" value="DNA breaking-rejoining enzymes"/>
    <property type="match status" value="1"/>
</dbReference>
<feature type="region of interest" description="Disordered" evidence="2">
    <location>
        <begin position="323"/>
        <end position="353"/>
    </location>
</feature>
<proteinExistence type="predicted"/>